<dbReference type="GO" id="GO:0006313">
    <property type="term" value="P:DNA transposition"/>
    <property type="evidence" value="ECO:0007669"/>
    <property type="project" value="InterPro"/>
</dbReference>
<dbReference type="Proteomes" id="UP000440066">
    <property type="component" value="Unassembled WGS sequence"/>
</dbReference>
<dbReference type="PANTHER" id="PTHR34614:SF2">
    <property type="entry name" value="TRANSPOSASE IS4-LIKE DOMAIN-CONTAINING PROTEIN"/>
    <property type="match status" value="1"/>
</dbReference>
<dbReference type="Pfam" id="PF01609">
    <property type="entry name" value="DDE_Tnp_1"/>
    <property type="match status" value="1"/>
</dbReference>
<feature type="domain" description="Transposase IS4-like" evidence="1">
    <location>
        <begin position="11"/>
        <end position="279"/>
    </location>
</feature>
<dbReference type="GO" id="GO:0004803">
    <property type="term" value="F:transposase activity"/>
    <property type="evidence" value="ECO:0007669"/>
    <property type="project" value="InterPro"/>
</dbReference>
<dbReference type="InterPro" id="IPR047654">
    <property type="entry name" value="IS1634_transpos"/>
</dbReference>
<dbReference type="NCBIfam" id="NF033559">
    <property type="entry name" value="transpos_IS1634"/>
    <property type="match status" value="1"/>
</dbReference>
<reference evidence="2 3" key="1">
    <citation type="submission" date="2019-11" db="EMBL/GenBank/DDBJ databases">
        <title>Characterisation of Fundicoccus ignavus gen. nov. sp. nov., a novel genus of the family Aerococcaceae from bulk tank milk.</title>
        <authorList>
            <person name="Siebert A."/>
            <person name="Huptas C."/>
            <person name="Wenning M."/>
            <person name="Scherer S."/>
            <person name="Doll E.V."/>
        </authorList>
    </citation>
    <scope>NUCLEOTIDE SEQUENCE [LARGE SCALE GENOMIC DNA]</scope>
    <source>
        <strain evidence="2 3">DSM 109652</strain>
    </source>
</reference>
<dbReference type="SUPFAM" id="SSF53098">
    <property type="entry name" value="Ribonuclease H-like"/>
    <property type="match status" value="1"/>
</dbReference>
<comment type="caution">
    <text evidence="2">The sequence shown here is derived from an EMBL/GenBank/DDBJ whole genome shotgun (WGS) entry which is preliminary data.</text>
</comment>
<evidence type="ECO:0000313" key="2">
    <source>
        <dbReference type="EMBL" id="MRJ46177.1"/>
    </source>
</evidence>
<evidence type="ECO:0000259" key="1">
    <source>
        <dbReference type="Pfam" id="PF01609"/>
    </source>
</evidence>
<dbReference type="InterPro" id="IPR002559">
    <property type="entry name" value="Transposase_11"/>
</dbReference>
<dbReference type="InterPro" id="IPR012337">
    <property type="entry name" value="RNaseH-like_sf"/>
</dbReference>
<name>A0A844C6Q3_9LACT</name>
<dbReference type="PANTHER" id="PTHR34614">
    <property type="match status" value="1"/>
</dbReference>
<accession>A0A844C6Q3</accession>
<gene>
    <name evidence="2" type="ORF">GF867_01125</name>
</gene>
<dbReference type="EMBL" id="WJQT01000001">
    <property type="protein sequence ID" value="MRJ46177.1"/>
    <property type="molecule type" value="Genomic_DNA"/>
</dbReference>
<sequence>MSSYSKKLRQVQYGYNKEEDSLAQFNLALLYGSTSRLPVMYRPLSGNIPDAKTLPWLMSLFDDLTDHPIQLVLDCGLYKAENVLLMCQENITFIQGAKCSVKYVKEALSQLAPTMERHTHYDAATNLYAQKLSINQVFKASASSGYSVTLHAYLDSKRAAEERIRFHQQLQRWEEELKTNQLKEANQTAYKRYFKVSKDRLVEVKEEAVEEKLAYMGYFVLLSNSRMTSAQVLSHYRDKDQVEKAFMNLKDRLNMRRLRMSSERGLEGKLFVQYLALILVSELKHRMEQANLFKDYTLDEVLEAFNRVEYFIHPSFGMTIGEILQKQEKLYEQLNLKIPPR</sequence>
<proteinExistence type="predicted"/>
<evidence type="ECO:0000313" key="3">
    <source>
        <dbReference type="Proteomes" id="UP000440066"/>
    </source>
</evidence>
<protein>
    <submittedName>
        <fullName evidence="2">IS1634 family transposase</fullName>
    </submittedName>
</protein>
<dbReference type="AlphaFoldDB" id="A0A844C6Q3"/>
<dbReference type="GO" id="GO:0003677">
    <property type="term" value="F:DNA binding"/>
    <property type="evidence" value="ECO:0007669"/>
    <property type="project" value="InterPro"/>
</dbReference>
<organism evidence="2 3">
    <name type="scientific">Fundicoccus ignavus</name>
    <dbReference type="NCBI Taxonomy" id="2664442"/>
    <lineage>
        <taxon>Bacteria</taxon>
        <taxon>Bacillati</taxon>
        <taxon>Bacillota</taxon>
        <taxon>Bacilli</taxon>
        <taxon>Lactobacillales</taxon>
        <taxon>Aerococcaceae</taxon>
        <taxon>Fundicoccus</taxon>
    </lineage>
</organism>